<dbReference type="SMART" id="SM00346">
    <property type="entry name" value="HTH_ICLR"/>
    <property type="match status" value="1"/>
</dbReference>
<accession>A0ABR9W4C2</accession>
<dbReference type="InterPro" id="IPR005471">
    <property type="entry name" value="Tscrpt_reg_IclR_N"/>
</dbReference>
<feature type="domain" description="IclR-ED" evidence="5">
    <location>
        <begin position="321"/>
        <end position="499"/>
    </location>
</feature>
<evidence type="ECO:0000313" key="7">
    <source>
        <dbReference type="Proteomes" id="UP000644727"/>
    </source>
</evidence>
<gene>
    <name evidence="6" type="ORF">IOE58_08815</name>
</gene>
<feature type="domain" description="IclR-ED" evidence="5">
    <location>
        <begin position="68"/>
        <end position="246"/>
    </location>
</feature>
<keyword evidence="1" id="KW-0805">Transcription regulation</keyword>
<dbReference type="InterPro" id="IPR036390">
    <property type="entry name" value="WH_DNA-bd_sf"/>
</dbReference>
<proteinExistence type="predicted"/>
<sequence length="499" mass="52697">MDQRATGTAAVLRLLDALVARADSSWGVRELSESTGLSRSTANRTLQALASFDLAQQWDDERYALGPRMEVLGHELWRSHPALAAADGALDRARRQIGGTVFLSVEDRGGRTCTVLSSREATSPLRYVIRPGTTLPTHAGAAGLAILSQLPEEQWSFDAERPTERTLEVPARAALLGEARRQGYGVSVGQNFPDAAGVAVALELAPGVTASVSRSRPSWDFEDADVPEIVASLRKAAEAIARAGGGPHPDASASAPRAARTHIDKVVALLEMLVRPPPVPVTPARLKEQGVGRVACASLLSAAQESGLVIEGGGGWLPGPTLFRWVARAGRSLVPEVLSRPVLRALESETHETAGLSLIGDDGVLTTRAGITSRRTVQYVLPLGEPVPLEVGAIGKAVLAFRPELLSSPRPGGAGEERRAVPGPLEQELAEIRERGYAVAEGERIPQAYGVAAPVRINGIVQGSVGLTIPRSRVDRSRSTDYGDLVRAAAARLSALLTV</sequence>
<dbReference type="Pfam" id="PF09339">
    <property type="entry name" value="HTH_IclR"/>
    <property type="match status" value="1"/>
</dbReference>
<dbReference type="Pfam" id="PF01614">
    <property type="entry name" value="IclR_C"/>
    <property type="match status" value="2"/>
</dbReference>
<dbReference type="SUPFAM" id="SSF46785">
    <property type="entry name" value="Winged helix' DNA-binding domain"/>
    <property type="match status" value="1"/>
</dbReference>
<dbReference type="RefSeq" id="WP_193866026.1">
    <property type="nucleotide sequence ID" value="NZ_JADEYR010000008.1"/>
</dbReference>
<evidence type="ECO:0000259" key="4">
    <source>
        <dbReference type="PROSITE" id="PS51077"/>
    </source>
</evidence>
<dbReference type="SUPFAM" id="SSF55781">
    <property type="entry name" value="GAF domain-like"/>
    <property type="match status" value="2"/>
</dbReference>
<dbReference type="PANTHER" id="PTHR30136">
    <property type="entry name" value="HELIX-TURN-HELIX TRANSCRIPTIONAL REGULATOR, ICLR FAMILY"/>
    <property type="match status" value="1"/>
</dbReference>
<dbReference type="EMBL" id="JADEYR010000008">
    <property type="protein sequence ID" value="MBE9404280.1"/>
    <property type="molecule type" value="Genomic_DNA"/>
</dbReference>
<feature type="domain" description="HTH iclR-type" evidence="4">
    <location>
        <begin position="5"/>
        <end position="67"/>
    </location>
</feature>
<protein>
    <submittedName>
        <fullName evidence="6">Helix-turn-helix domain-containing protein</fullName>
    </submittedName>
</protein>
<evidence type="ECO:0000313" key="6">
    <source>
        <dbReference type="EMBL" id="MBE9404280.1"/>
    </source>
</evidence>
<dbReference type="Gene3D" id="3.30.450.40">
    <property type="match status" value="2"/>
</dbReference>
<dbReference type="InterPro" id="IPR050707">
    <property type="entry name" value="HTH_MetabolicPath_Reg"/>
</dbReference>
<dbReference type="PANTHER" id="PTHR30136:SF24">
    <property type="entry name" value="HTH-TYPE TRANSCRIPTIONAL REPRESSOR ALLR"/>
    <property type="match status" value="1"/>
</dbReference>
<evidence type="ECO:0000259" key="5">
    <source>
        <dbReference type="PROSITE" id="PS51078"/>
    </source>
</evidence>
<dbReference type="Gene3D" id="1.10.10.10">
    <property type="entry name" value="Winged helix-like DNA-binding domain superfamily/Winged helix DNA-binding domain"/>
    <property type="match status" value="1"/>
</dbReference>
<name>A0ABR9W4C2_9MICO</name>
<evidence type="ECO:0000256" key="1">
    <source>
        <dbReference type="ARBA" id="ARBA00023015"/>
    </source>
</evidence>
<keyword evidence="2" id="KW-0238">DNA-binding</keyword>
<evidence type="ECO:0000256" key="2">
    <source>
        <dbReference type="ARBA" id="ARBA00023125"/>
    </source>
</evidence>
<dbReference type="PROSITE" id="PS51078">
    <property type="entry name" value="ICLR_ED"/>
    <property type="match status" value="2"/>
</dbReference>
<keyword evidence="7" id="KW-1185">Reference proteome</keyword>
<dbReference type="Proteomes" id="UP000644727">
    <property type="component" value="Unassembled WGS sequence"/>
</dbReference>
<dbReference type="InterPro" id="IPR014757">
    <property type="entry name" value="Tscrpt_reg_IclR_C"/>
</dbReference>
<comment type="caution">
    <text evidence="6">The sequence shown here is derived from an EMBL/GenBank/DDBJ whole genome shotgun (WGS) entry which is preliminary data.</text>
</comment>
<keyword evidence="3" id="KW-0804">Transcription</keyword>
<dbReference type="InterPro" id="IPR036388">
    <property type="entry name" value="WH-like_DNA-bd_sf"/>
</dbReference>
<organism evidence="6 7">
    <name type="scientific">Brachybacterium epidermidis</name>
    <dbReference type="NCBI Taxonomy" id="2781983"/>
    <lineage>
        <taxon>Bacteria</taxon>
        <taxon>Bacillati</taxon>
        <taxon>Actinomycetota</taxon>
        <taxon>Actinomycetes</taxon>
        <taxon>Micrococcales</taxon>
        <taxon>Dermabacteraceae</taxon>
        <taxon>Brachybacterium</taxon>
    </lineage>
</organism>
<reference evidence="6 7" key="1">
    <citation type="submission" date="2020-10" db="EMBL/GenBank/DDBJ databases">
        <title>Draft genome and description of Brachybacterium epidermidis sp nov.</title>
        <authorList>
            <person name="Boxberger M."/>
            <person name="La Scola B."/>
        </authorList>
    </citation>
    <scope>NUCLEOTIDE SEQUENCE [LARGE SCALE GENOMIC DNA]</scope>
    <source>
        <strain evidence="6 7">Marseille-Q2903</strain>
    </source>
</reference>
<dbReference type="InterPro" id="IPR029016">
    <property type="entry name" value="GAF-like_dom_sf"/>
</dbReference>
<evidence type="ECO:0000256" key="3">
    <source>
        <dbReference type="ARBA" id="ARBA00023163"/>
    </source>
</evidence>
<dbReference type="PROSITE" id="PS51077">
    <property type="entry name" value="HTH_ICLR"/>
    <property type="match status" value="1"/>
</dbReference>